<dbReference type="HOGENOM" id="CLU_127044_0_0_9"/>
<protein>
    <submittedName>
        <fullName evidence="1">Uncharacterized protein</fullName>
    </submittedName>
</protein>
<gene>
    <name evidence="1" type="ordered locus">TherJR_2294</name>
</gene>
<name>D5XA04_THEPJ</name>
<proteinExistence type="predicted"/>
<dbReference type="EMBL" id="CP002028">
    <property type="protein sequence ID" value="ADG83137.1"/>
    <property type="molecule type" value="Genomic_DNA"/>
</dbReference>
<dbReference type="RefSeq" id="WP_013121137.1">
    <property type="nucleotide sequence ID" value="NC_014152.1"/>
</dbReference>
<dbReference type="OrthoDB" id="2704004at2"/>
<sequence length="119" mass="13924">MNRNELSKRVRHACAGLLSEKGYIAPVDLFMRIGMLTIEDYERWRRQQVPYLEKVLRGNLGRCAFVMKELRSFGVQNALKPSQTAYVAWGKGPKKRLVFSKFRNANVEKWYSTHFVKRG</sequence>
<dbReference type="KEGG" id="tjr:TherJR_2294"/>
<evidence type="ECO:0000313" key="1">
    <source>
        <dbReference type="EMBL" id="ADG83137.1"/>
    </source>
</evidence>
<dbReference type="Proteomes" id="UP000002377">
    <property type="component" value="Chromosome"/>
</dbReference>
<reference evidence="1 2" key="1">
    <citation type="submission" date="2010-05" db="EMBL/GenBank/DDBJ databases">
        <title>Complete sequence of Thermincola sp. JR.</title>
        <authorList>
            <consortium name="US DOE Joint Genome Institute"/>
            <person name="Lucas S."/>
            <person name="Copeland A."/>
            <person name="Lapidus A."/>
            <person name="Cheng J.-F."/>
            <person name="Bruce D."/>
            <person name="Goodwin L."/>
            <person name="Pitluck S."/>
            <person name="Chertkov O."/>
            <person name="Detter J.C."/>
            <person name="Han C."/>
            <person name="Tapia R."/>
            <person name="Land M."/>
            <person name="Hauser L."/>
            <person name="Kyrpides N."/>
            <person name="Mikhailova N."/>
            <person name="Hazen T.C."/>
            <person name="Woyke T."/>
        </authorList>
    </citation>
    <scope>NUCLEOTIDE SEQUENCE [LARGE SCALE GENOMIC DNA]</scope>
    <source>
        <strain evidence="1 2">JR</strain>
    </source>
</reference>
<dbReference type="eggNOG" id="COG5586">
    <property type="taxonomic scope" value="Bacteria"/>
</dbReference>
<evidence type="ECO:0000313" key="2">
    <source>
        <dbReference type="Proteomes" id="UP000002377"/>
    </source>
</evidence>
<organism evidence="1 2">
    <name type="scientific">Thermincola potens (strain JR)</name>
    <dbReference type="NCBI Taxonomy" id="635013"/>
    <lineage>
        <taxon>Bacteria</taxon>
        <taxon>Bacillati</taxon>
        <taxon>Bacillota</taxon>
        <taxon>Clostridia</taxon>
        <taxon>Eubacteriales</taxon>
        <taxon>Thermincolaceae</taxon>
        <taxon>Thermincola</taxon>
    </lineage>
</organism>
<accession>D5XA04</accession>
<dbReference type="AlphaFoldDB" id="D5XA04"/>
<keyword evidence="2" id="KW-1185">Reference proteome</keyword>